<keyword evidence="1" id="KW-1185">Reference proteome</keyword>
<sequence>MVVGLFFKMFEDFVGQTCAVPKPASPRRQTDTLDAFVPFWRDYCQWTALHEQIITIYPRAASESSDGGGRTTTPRESEACRPTPKIILFISTHANETPGLWVRLFPDADIDDTFMGGFCSIFKICIRQSWNDPGAEPQALSPEPALLILRMVLWCIR</sequence>
<organism evidence="1 2">
    <name type="scientific">Steinernema glaseri</name>
    <dbReference type="NCBI Taxonomy" id="37863"/>
    <lineage>
        <taxon>Eukaryota</taxon>
        <taxon>Metazoa</taxon>
        <taxon>Ecdysozoa</taxon>
        <taxon>Nematoda</taxon>
        <taxon>Chromadorea</taxon>
        <taxon>Rhabditida</taxon>
        <taxon>Tylenchina</taxon>
        <taxon>Panagrolaimomorpha</taxon>
        <taxon>Strongyloidoidea</taxon>
        <taxon>Steinernematidae</taxon>
        <taxon>Steinernema</taxon>
    </lineage>
</organism>
<dbReference type="Proteomes" id="UP000095287">
    <property type="component" value="Unplaced"/>
</dbReference>
<evidence type="ECO:0000313" key="2">
    <source>
        <dbReference type="WBParaSite" id="L893_g17243.t1"/>
    </source>
</evidence>
<dbReference type="AlphaFoldDB" id="A0A1I7YKC9"/>
<proteinExistence type="predicted"/>
<evidence type="ECO:0000313" key="1">
    <source>
        <dbReference type="Proteomes" id="UP000095287"/>
    </source>
</evidence>
<name>A0A1I7YKC9_9BILA</name>
<dbReference type="WBParaSite" id="L893_g17243.t1">
    <property type="protein sequence ID" value="L893_g17243.t1"/>
    <property type="gene ID" value="L893_g17243"/>
</dbReference>
<protein>
    <submittedName>
        <fullName evidence="2">Uncharacterized protein</fullName>
    </submittedName>
</protein>
<reference evidence="2" key="1">
    <citation type="submission" date="2016-11" db="UniProtKB">
        <authorList>
            <consortium name="WormBaseParasite"/>
        </authorList>
    </citation>
    <scope>IDENTIFICATION</scope>
</reference>
<accession>A0A1I7YKC9</accession>